<protein>
    <submittedName>
        <fullName evidence="1">Uncharacterized protein</fullName>
    </submittedName>
</protein>
<reference evidence="1 2" key="1">
    <citation type="journal article" date="2013" name="PLoS Genet.">
        <title>The genome and development-dependent transcriptomes of Pyronema confluens: a window into fungal evolution.</title>
        <authorList>
            <person name="Traeger S."/>
            <person name="Altegoer F."/>
            <person name="Freitag M."/>
            <person name="Gabaldon T."/>
            <person name="Kempken F."/>
            <person name="Kumar A."/>
            <person name="Marcet-Houben M."/>
            <person name="Poggeler S."/>
            <person name="Stajich J.E."/>
            <person name="Nowrousian M."/>
        </authorList>
    </citation>
    <scope>NUCLEOTIDE SEQUENCE [LARGE SCALE GENOMIC DNA]</scope>
    <source>
        <strain evidence="2">CBS 100304</strain>
        <tissue evidence="1">Vegetative mycelium</tissue>
    </source>
</reference>
<dbReference type="Proteomes" id="UP000018144">
    <property type="component" value="Unassembled WGS sequence"/>
</dbReference>
<sequence length="27" mass="3080">MHLEILPDKAVRALRLWADAFPDLCKG</sequence>
<organism evidence="1 2">
    <name type="scientific">Pyronema omphalodes (strain CBS 100304)</name>
    <name type="common">Pyronema confluens</name>
    <dbReference type="NCBI Taxonomy" id="1076935"/>
    <lineage>
        <taxon>Eukaryota</taxon>
        <taxon>Fungi</taxon>
        <taxon>Dikarya</taxon>
        <taxon>Ascomycota</taxon>
        <taxon>Pezizomycotina</taxon>
        <taxon>Pezizomycetes</taxon>
        <taxon>Pezizales</taxon>
        <taxon>Pyronemataceae</taxon>
        <taxon>Pyronema</taxon>
    </lineage>
</organism>
<dbReference type="AlphaFoldDB" id="U4KUY7"/>
<evidence type="ECO:0000313" key="2">
    <source>
        <dbReference type="Proteomes" id="UP000018144"/>
    </source>
</evidence>
<keyword evidence="2" id="KW-1185">Reference proteome</keyword>
<accession>U4KUY7</accession>
<name>U4KUY7_PYROM</name>
<dbReference type="EMBL" id="HF935243">
    <property type="protein sequence ID" value="CCX05263.1"/>
    <property type="molecule type" value="Genomic_DNA"/>
</dbReference>
<evidence type="ECO:0000313" key="1">
    <source>
        <dbReference type="EMBL" id="CCX05263.1"/>
    </source>
</evidence>
<proteinExistence type="predicted"/>
<gene>
    <name evidence="1" type="ORF">PCON_04850</name>
</gene>